<keyword evidence="3" id="KW-1185">Reference proteome</keyword>
<evidence type="ECO:0000256" key="1">
    <source>
        <dbReference type="SAM" id="Phobius"/>
    </source>
</evidence>
<evidence type="ECO:0000313" key="2">
    <source>
        <dbReference type="EMBL" id="MFC3041416.1"/>
    </source>
</evidence>
<dbReference type="InterPro" id="IPR007211">
    <property type="entry name" value="DUF378"/>
</dbReference>
<dbReference type="PANTHER" id="PTHR37304">
    <property type="entry name" value="MEMBRANE PROTEIN-RELATED"/>
    <property type="match status" value="1"/>
</dbReference>
<accession>A0ABV7CYC5</accession>
<organism evidence="2 3">
    <name type="scientific">Virgibacillus xinjiangensis</name>
    <dbReference type="NCBI Taxonomy" id="393090"/>
    <lineage>
        <taxon>Bacteria</taxon>
        <taxon>Bacillati</taxon>
        <taxon>Bacillota</taxon>
        <taxon>Bacilli</taxon>
        <taxon>Bacillales</taxon>
        <taxon>Bacillaceae</taxon>
        <taxon>Virgibacillus</taxon>
    </lineage>
</organism>
<protein>
    <submittedName>
        <fullName evidence="2">DUF378 domain-containing protein</fullName>
    </submittedName>
</protein>
<dbReference type="PANTHER" id="PTHR37304:SF1">
    <property type="entry name" value="MEMBRANE PROTEIN"/>
    <property type="match status" value="1"/>
</dbReference>
<dbReference type="Pfam" id="PF04070">
    <property type="entry name" value="DUF378"/>
    <property type="match status" value="1"/>
</dbReference>
<proteinExistence type="predicted"/>
<dbReference type="RefSeq" id="WP_390273955.1">
    <property type="nucleotide sequence ID" value="NZ_JBHRSA010000049.1"/>
</dbReference>
<gene>
    <name evidence="2" type="ORF">ACFOGI_14300</name>
</gene>
<dbReference type="Proteomes" id="UP001595279">
    <property type="component" value="Unassembled WGS sequence"/>
</dbReference>
<sequence length="82" mass="8789">MNGLQRTALALTVIGAINWGLIGLFQFDLVASIFGGGDQSAAFARLIYILVGISGLINLALLFRGDESEEGSGRRMPRHANR</sequence>
<keyword evidence="1" id="KW-0472">Membrane</keyword>
<comment type="caution">
    <text evidence="2">The sequence shown here is derived from an EMBL/GenBank/DDBJ whole genome shotgun (WGS) entry which is preliminary data.</text>
</comment>
<name>A0ABV7CYC5_9BACI</name>
<dbReference type="EMBL" id="JBHRSA010000049">
    <property type="protein sequence ID" value="MFC3041416.1"/>
    <property type="molecule type" value="Genomic_DNA"/>
</dbReference>
<keyword evidence="1" id="KW-1133">Transmembrane helix</keyword>
<evidence type="ECO:0000313" key="3">
    <source>
        <dbReference type="Proteomes" id="UP001595279"/>
    </source>
</evidence>
<reference evidence="3" key="1">
    <citation type="journal article" date="2019" name="Int. J. Syst. Evol. Microbiol.">
        <title>The Global Catalogue of Microorganisms (GCM) 10K type strain sequencing project: providing services to taxonomists for standard genome sequencing and annotation.</title>
        <authorList>
            <consortium name="The Broad Institute Genomics Platform"/>
            <consortium name="The Broad Institute Genome Sequencing Center for Infectious Disease"/>
            <person name="Wu L."/>
            <person name="Ma J."/>
        </authorList>
    </citation>
    <scope>NUCLEOTIDE SEQUENCE [LARGE SCALE GENOMIC DNA]</scope>
    <source>
        <strain evidence="3">KCTC 13128</strain>
    </source>
</reference>
<feature type="transmembrane region" description="Helical" evidence="1">
    <location>
        <begin position="47"/>
        <end position="65"/>
    </location>
</feature>
<feature type="transmembrane region" description="Helical" evidence="1">
    <location>
        <begin position="7"/>
        <end position="27"/>
    </location>
</feature>
<keyword evidence="1" id="KW-0812">Transmembrane</keyword>